<organism evidence="1 2">
    <name type="scientific">Nocardia brasiliensis (strain ATCC 700358 / HUJEG-1)</name>
    <dbReference type="NCBI Taxonomy" id="1133849"/>
    <lineage>
        <taxon>Bacteria</taxon>
        <taxon>Bacillati</taxon>
        <taxon>Actinomycetota</taxon>
        <taxon>Actinomycetes</taxon>
        <taxon>Mycobacteriales</taxon>
        <taxon>Nocardiaceae</taxon>
        <taxon>Nocardia</taxon>
    </lineage>
</organism>
<dbReference type="GO" id="GO:0005829">
    <property type="term" value="C:cytosol"/>
    <property type="evidence" value="ECO:0007669"/>
    <property type="project" value="TreeGrafter"/>
</dbReference>
<dbReference type="Proteomes" id="UP000006304">
    <property type="component" value="Chromosome"/>
</dbReference>
<dbReference type="RefSeq" id="WP_014987317.1">
    <property type="nucleotide sequence ID" value="NC_018681.1"/>
</dbReference>
<evidence type="ECO:0000313" key="1">
    <source>
        <dbReference type="EMBL" id="AFU04466.1"/>
    </source>
</evidence>
<dbReference type="HOGENOM" id="CLU_030756_4_0_11"/>
<dbReference type="PROSITE" id="PS51273">
    <property type="entry name" value="GATASE_TYPE_1"/>
    <property type="match status" value="1"/>
</dbReference>
<evidence type="ECO:0000313" key="2">
    <source>
        <dbReference type="Proteomes" id="UP000006304"/>
    </source>
</evidence>
<dbReference type="PANTHER" id="PTHR43235:SF1">
    <property type="entry name" value="GLUTAMINE AMIDOTRANSFERASE PB2B2.05-RELATED"/>
    <property type="match status" value="1"/>
</dbReference>
<dbReference type="AlphaFoldDB" id="K0FAI7"/>
<dbReference type="KEGG" id="nbr:O3I_032585"/>
<dbReference type="EMBL" id="CP003876">
    <property type="protein sequence ID" value="AFU04466.1"/>
    <property type="molecule type" value="Genomic_DNA"/>
</dbReference>
<dbReference type="SUPFAM" id="SSF52317">
    <property type="entry name" value="Class I glutamine amidotransferase-like"/>
    <property type="match status" value="1"/>
</dbReference>
<dbReference type="eggNOG" id="COG2071">
    <property type="taxonomic scope" value="Bacteria"/>
</dbReference>
<dbReference type="PANTHER" id="PTHR43235">
    <property type="entry name" value="GLUTAMINE AMIDOTRANSFERASE PB2B2.05-RELATED"/>
    <property type="match status" value="1"/>
</dbReference>
<dbReference type="InterPro" id="IPR011697">
    <property type="entry name" value="Peptidase_C26"/>
</dbReference>
<sequence length="255" mass="26717">MASNDSDTAPAVAAPGVRPRPVIGLPTYVERARFGSWDVDSAVLQYSYVQMVVEAGGIPVLLPPGGVARAELVARLDGLVLTGGADVTPDRYGAQPHPDTYTRPDRDESEFGLFALVRAAELPVLAVCRGMQVVNVALGGTLVQHLPEVVGHAEHSGTTGGFTVTDVVPVAGSRVAAIAGAHVKANCHHHQAIDRLAPGLVISAHASDGTIEAVETPDGPFLVGVQWHPEVDAVDRRLIGALVAAAEDYRRERNS</sequence>
<dbReference type="GO" id="GO:0006598">
    <property type="term" value="P:polyamine catabolic process"/>
    <property type="evidence" value="ECO:0007669"/>
    <property type="project" value="TreeGrafter"/>
</dbReference>
<dbReference type="InterPro" id="IPR044668">
    <property type="entry name" value="PuuD-like"/>
</dbReference>
<dbReference type="InterPro" id="IPR029062">
    <property type="entry name" value="Class_I_gatase-like"/>
</dbReference>
<protein>
    <submittedName>
        <fullName evidence="1">Anthranilate synthase component II</fullName>
    </submittedName>
</protein>
<dbReference type="CDD" id="cd01745">
    <property type="entry name" value="GATase1_2"/>
    <property type="match status" value="1"/>
</dbReference>
<dbReference type="STRING" id="1133849.O3I_032585"/>
<keyword evidence="2" id="KW-1185">Reference proteome</keyword>
<dbReference type="Pfam" id="PF07722">
    <property type="entry name" value="Peptidase_C26"/>
    <property type="match status" value="1"/>
</dbReference>
<dbReference type="Gene3D" id="3.40.50.880">
    <property type="match status" value="1"/>
</dbReference>
<dbReference type="GO" id="GO:0033969">
    <property type="term" value="F:gamma-glutamyl-gamma-aminobutyrate hydrolase activity"/>
    <property type="evidence" value="ECO:0007669"/>
    <property type="project" value="TreeGrafter"/>
</dbReference>
<gene>
    <name evidence="1" type="ORF">O3I_032585</name>
</gene>
<accession>K0FAI7</accession>
<proteinExistence type="predicted"/>
<reference evidence="1 2" key="1">
    <citation type="journal article" date="2012" name="J. Bacteriol.">
        <title>Complete genome sequence of Nocardia brasiliensis HUJEG-1.</title>
        <authorList>
            <person name="Vera-Cabrera L."/>
            <person name="Ortiz-Lopez R."/>
            <person name="Elizondo-Gonzalez R."/>
            <person name="Perez-Maya A.A."/>
            <person name="Ocampo-Candiani J."/>
        </authorList>
    </citation>
    <scope>NUCLEOTIDE SEQUENCE [LARGE SCALE GENOMIC DNA]</scope>
    <source>
        <strain evidence="2">ATCC 700358</strain>
    </source>
</reference>
<name>K0FAI7_NOCB7</name>